<organism evidence="1 2">
    <name type="scientific">Cupriavidus metallidurans</name>
    <dbReference type="NCBI Taxonomy" id="119219"/>
    <lineage>
        <taxon>Bacteria</taxon>
        <taxon>Pseudomonadati</taxon>
        <taxon>Pseudomonadota</taxon>
        <taxon>Betaproteobacteria</taxon>
        <taxon>Burkholderiales</taxon>
        <taxon>Burkholderiaceae</taxon>
        <taxon>Cupriavidus</taxon>
    </lineage>
</organism>
<gene>
    <name evidence="1" type="ORF">DDF84_008690</name>
</gene>
<accession>A0A482INS0</accession>
<reference evidence="1 2" key="1">
    <citation type="submission" date="2019-03" db="EMBL/GenBank/DDBJ databases">
        <title>Comparative insights into the high quality Complete genome sequence of highly metal resistant Cupriavidus metallidurans strain BS1 isolated from a gold-copper mine.</title>
        <authorList>
            <person name="Mazhar H.S."/>
            <person name="Rensing C."/>
        </authorList>
    </citation>
    <scope>NUCLEOTIDE SEQUENCE [LARGE SCALE GENOMIC DNA]</scope>
    <source>
        <strain evidence="1 2">BS1</strain>
    </source>
</reference>
<evidence type="ECO:0000313" key="1">
    <source>
        <dbReference type="EMBL" id="QBP09831.1"/>
    </source>
</evidence>
<dbReference type="RefSeq" id="WP_017511698.1">
    <property type="nucleotide sequence ID" value="NZ_CP037900.1"/>
</dbReference>
<dbReference type="EMBL" id="CP037900">
    <property type="protein sequence ID" value="QBP09831.1"/>
    <property type="molecule type" value="Genomic_DNA"/>
</dbReference>
<protein>
    <submittedName>
        <fullName evidence="1">Uncharacterized protein</fullName>
    </submittedName>
</protein>
<dbReference type="AlphaFoldDB" id="A0A482INS0"/>
<sequence>MLLMDQDRAHRAAGGSHTLEPTKVVPIPVFFRNSLIRSLDLREHAVSSYRQALSRWDVAMALASTAEAALLERATDPCLQAVRGGEFDCELCVIAIVNLKRTSALQLAALDGLMGEW</sequence>
<evidence type="ECO:0000313" key="2">
    <source>
        <dbReference type="Proteomes" id="UP000253772"/>
    </source>
</evidence>
<dbReference type="Proteomes" id="UP000253772">
    <property type="component" value="Chromosome c1"/>
</dbReference>
<proteinExistence type="predicted"/>
<name>A0A482INS0_9BURK</name>